<organism evidence="1 2">
    <name type="scientific">Streptococcus suis</name>
    <dbReference type="NCBI Taxonomy" id="1307"/>
    <lineage>
        <taxon>Bacteria</taxon>
        <taxon>Bacillati</taxon>
        <taxon>Bacillota</taxon>
        <taxon>Bacilli</taxon>
        <taxon>Lactobacillales</taxon>
        <taxon>Streptococcaceae</taxon>
        <taxon>Streptococcus</taxon>
    </lineage>
</organism>
<dbReference type="Proteomes" id="UP000071962">
    <property type="component" value="Unassembled WGS sequence"/>
</dbReference>
<gene>
    <name evidence="1" type="ORF">ERS132551_00761</name>
</gene>
<name>A0A0Z8RV20_STRSU</name>
<evidence type="ECO:0000313" key="2">
    <source>
        <dbReference type="Proteomes" id="UP000071962"/>
    </source>
</evidence>
<accession>A0A0Z8RV20</accession>
<dbReference type="RefSeq" id="WP_024414624.1">
    <property type="nucleotide sequence ID" value="NZ_CEKS01000016.1"/>
</dbReference>
<reference evidence="1 2" key="1">
    <citation type="submission" date="2016-02" db="EMBL/GenBank/DDBJ databases">
        <authorList>
            <consortium name="Pathogen Informatics"/>
        </authorList>
    </citation>
    <scope>NUCLEOTIDE SEQUENCE [LARGE SCALE GENOMIC DNA]</scope>
    <source>
        <strain evidence="1 2">SS1062</strain>
    </source>
</reference>
<proteinExistence type="predicted"/>
<sequence>MEDIKQKIAERYNLPPLIAERLKGETIRELEVDAKQLSEYFQIKEPDPIPPLKCLEPIKNPNGPWAAIAMELTSN</sequence>
<evidence type="ECO:0000313" key="1">
    <source>
        <dbReference type="EMBL" id="CYW89194.1"/>
    </source>
</evidence>
<protein>
    <submittedName>
        <fullName evidence="1">Uncharacterized protein</fullName>
    </submittedName>
</protein>
<dbReference type="EMBL" id="FIKT01000007">
    <property type="protein sequence ID" value="CYW89194.1"/>
    <property type="molecule type" value="Genomic_DNA"/>
</dbReference>
<dbReference type="AlphaFoldDB" id="A0A0Z8RV20"/>